<name>A0A9D4R0W7_DREPO</name>
<evidence type="ECO:0000313" key="4">
    <source>
        <dbReference type="Proteomes" id="UP000828390"/>
    </source>
</evidence>
<dbReference type="InterPro" id="IPR048270">
    <property type="entry name" value="PNMA_C"/>
</dbReference>
<accession>A0A9D4R0W7</accession>
<sequence>MADKKGSDGSGADVDTSLSEAQLKHHVVLTKEEYASLQKPSFTSSTPGFGTHDYAGPRKPLTEFIRGISSPSHSFNNSQNGSHLQVPRYETPKLPYFSGDQQPMKGDETYDVWRFETKCLISENLPEHVVLQVIQKSLRGTARRALISLGEHATSQQILDKLEILFGKVSTNESVMQTFCNVSQKVSENVTVYGCRLKALLQVAVESGHVSSGARKDISRSKFLTGLRDEKLRY</sequence>
<proteinExistence type="predicted"/>
<gene>
    <name evidence="3" type="ORF">DPMN_092336</name>
</gene>
<feature type="region of interest" description="Disordered" evidence="1">
    <location>
        <begin position="1"/>
        <end position="21"/>
    </location>
</feature>
<feature type="domain" description="Paraneoplastic antigen Ma-like C-terminal" evidence="2">
    <location>
        <begin position="97"/>
        <end position="224"/>
    </location>
</feature>
<evidence type="ECO:0000313" key="3">
    <source>
        <dbReference type="EMBL" id="KAH3849932.1"/>
    </source>
</evidence>
<evidence type="ECO:0000259" key="2">
    <source>
        <dbReference type="Pfam" id="PF14893"/>
    </source>
</evidence>
<reference evidence="3" key="2">
    <citation type="submission" date="2020-11" db="EMBL/GenBank/DDBJ databases">
        <authorList>
            <person name="McCartney M.A."/>
            <person name="Auch B."/>
            <person name="Kono T."/>
            <person name="Mallez S."/>
            <person name="Becker A."/>
            <person name="Gohl D.M."/>
            <person name="Silverstein K.A.T."/>
            <person name="Koren S."/>
            <person name="Bechman K.B."/>
            <person name="Herman A."/>
            <person name="Abrahante J.E."/>
            <person name="Garbe J."/>
        </authorList>
    </citation>
    <scope>NUCLEOTIDE SEQUENCE</scope>
    <source>
        <strain evidence="3">Duluth1</strain>
        <tissue evidence="3">Whole animal</tissue>
    </source>
</reference>
<organism evidence="3 4">
    <name type="scientific">Dreissena polymorpha</name>
    <name type="common">Zebra mussel</name>
    <name type="synonym">Mytilus polymorpha</name>
    <dbReference type="NCBI Taxonomy" id="45954"/>
    <lineage>
        <taxon>Eukaryota</taxon>
        <taxon>Metazoa</taxon>
        <taxon>Spiralia</taxon>
        <taxon>Lophotrochozoa</taxon>
        <taxon>Mollusca</taxon>
        <taxon>Bivalvia</taxon>
        <taxon>Autobranchia</taxon>
        <taxon>Heteroconchia</taxon>
        <taxon>Euheterodonta</taxon>
        <taxon>Imparidentia</taxon>
        <taxon>Neoheterodontei</taxon>
        <taxon>Myida</taxon>
        <taxon>Dreissenoidea</taxon>
        <taxon>Dreissenidae</taxon>
        <taxon>Dreissena</taxon>
    </lineage>
</organism>
<dbReference type="EMBL" id="JAIWYP010000003">
    <property type="protein sequence ID" value="KAH3849932.1"/>
    <property type="molecule type" value="Genomic_DNA"/>
</dbReference>
<dbReference type="Proteomes" id="UP000828390">
    <property type="component" value="Unassembled WGS sequence"/>
</dbReference>
<dbReference type="AlphaFoldDB" id="A0A9D4R0W7"/>
<dbReference type="Pfam" id="PF14893">
    <property type="entry name" value="PNMA"/>
    <property type="match status" value="1"/>
</dbReference>
<keyword evidence="4" id="KW-1185">Reference proteome</keyword>
<dbReference type="PANTHER" id="PTHR23095:SF46">
    <property type="entry name" value="GAG PROTEIN"/>
    <property type="match status" value="1"/>
</dbReference>
<protein>
    <recommendedName>
        <fullName evidence="2">Paraneoplastic antigen Ma-like C-terminal domain-containing protein</fullName>
    </recommendedName>
</protein>
<reference evidence="3" key="1">
    <citation type="journal article" date="2019" name="bioRxiv">
        <title>The Genome of the Zebra Mussel, Dreissena polymorpha: A Resource for Invasive Species Research.</title>
        <authorList>
            <person name="McCartney M.A."/>
            <person name="Auch B."/>
            <person name="Kono T."/>
            <person name="Mallez S."/>
            <person name="Zhang Y."/>
            <person name="Obille A."/>
            <person name="Becker A."/>
            <person name="Abrahante J.E."/>
            <person name="Garbe J."/>
            <person name="Badalamenti J.P."/>
            <person name="Herman A."/>
            <person name="Mangelson H."/>
            <person name="Liachko I."/>
            <person name="Sullivan S."/>
            <person name="Sone E.D."/>
            <person name="Koren S."/>
            <person name="Silverstein K.A.T."/>
            <person name="Beckman K.B."/>
            <person name="Gohl D.M."/>
        </authorList>
    </citation>
    <scope>NUCLEOTIDE SEQUENCE</scope>
    <source>
        <strain evidence="3">Duluth1</strain>
        <tissue evidence="3">Whole animal</tissue>
    </source>
</reference>
<dbReference type="InterPro" id="IPR026523">
    <property type="entry name" value="PNMA"/>
</dbReference>
<dbReference type="PANTHER" id="PTHR23095">
    <property type="entry name" value="PARANEOPLASTIC ANTIGEN"/>
    <property type="match status" value="1"/>
</dbReference>
<comment type="caution">
    <text evidence="3">The sequence shown here is derived from an EMBL/GenBank/DDBJ whole genome shotgun (WGS) entry which is preliminary data.</text>
</comment>
<evidence type="ECO:0000256" key="1">
    <source>
        <dbReference type="SAM" id="MobiDB-lite"/>
    </source>
</evidence>